<keyword evidence="10" id="KW-1185">Reference proteome</keyword>
<name>A0A1I6QL34_9BACL</name>
<dbReference type="Gene3D" id="3.90.190.20">
    <property type="entry name" value="Mur ligase, C-terminal domain"/>
    <property type="match status" value="1"/>
</dbReference>
<dbReference type="Pfam" id="PF08245">
    <property type="entry name" value="Mur_ligase_M"/>
    <property type="match status" value="1"/>
</dbReference>
<keyword evidence="2 6" id="KW-0132">Cell division</keyword>
<dbReference type="GO" id="GO:0005737">
    <property type="term" value="C:cytoplasm"/>
    <property type="evidence" value="ECO:0007669"/>
    <property type="project" value="UniProtKB-SubCell"/>
</dbReference>
<evidence type="ECO:0000256" key="2">
    <source>
        <dbReference type="ARBA" id="ARBA00022618"/>
    </source>
</evidence>
<dbReference type="Proteomes" id="UP000198660">
    <property type="component" value="Unassembled WGS sequence"/>
</dbReference>
<evidence type="ECO:0000313" key="9">
    <source>
        <dbReference type="EMBL" id="SFS53169.1"/>
    </source>
</evidence>
<dbReference type="SUPFAM" id="SSF53623">
    <property type="entry name" value="MurD-like peptide ligases, catalytic domain"/>
    <property type="match status" value="1"/>
</dbReference>
<dbReference type="SUPFAM" id="SSF53244">
    <property type="entry name" value="MurD-like peptide ligases, peptide-binding domain"/>
    <property type="match status" value="1"/>
</dbReference>
<feature type="domain" description="Mur ligase central" evidence="8">
    <location>
        <begin position="110"/>
        <end position="294"/>
    </location>
</feature>
<dbReference type="GO" id="GO:0051301">
    <property type="term" value="P:cell division"/>
    <property type="evidence" value="ECO:0007669"/>
    <property type="project" value="UniProtKB-KW"/>
</dbReference>
<dbReference type="EC" id="6.3.2.10" evidence="6"/>
<evidence type="ECO:0000313" key="10">
    <source>
        <dbReference type="Proteomes" id="UP000198660"/>
    </source>
</evidence>
<dbReference type="Gene3D" id="3.40.1190.10">
    <property type="entry name" value="Mur-like, catalytic domain"/>
    <property type="match status" value="1"/>
</dbReference>
<evidence type="ECO:0000259" key="8">
    <source>
        <dbReference type="Pfam" id="PF08245"/>
    </source>
</evidence>
<dbReference type="InterPro" id="IPR013221">
    <property type="entry name" value="Mur_ligase_cen"/>
</dbReference>
<comment type="pathway">
    <text evidence="6">Cell wall biogenesis; peptidoglycan biosynthesis.</text>
</comment>
<dbReference type="GO" id="GO:0005524">
    <property type="term" value="F:ATP binding"/>
    <property type="evidence" value="ECO:0007669"/>
    <property type="project" value="UniProtKB-KW"/>
</dbReference>
<keyword evidence="6" id="KW-0573">Peptidoglycan synthesis</keyword>
<keyword evidence="4" id="KW-0067">ATP-binding</keyword>
<comment type="catalytic activity">
    <reaction evidence="6">
        <text>D-alanyl-D-alanine + UDP-N-acetyl-alpha-D-muramoyl-L-alanyl-gamma-D-glutamyl-meso-2,6-diaminopimelate + ATP = UDP-N-acetyl-alpha-D-muramoyl-L-alanyl-gamma-D-glutamyl-meso-2,6-diaminopimeloyl-D-alanyl-D-alanine + ADP + phosphate + H(+)</text>
        <dbReference type="Rhea" id="RHEA:28374"/>
        <dbReference type="ChEBI" id="CHEBI:15378"/>
        <dbReference type="ChEBI" id="CHEBI:30616"/>
        <dbReference type="ChEBI" id="CHEBI:43474"/>
        <dbReference type="ChEBI" id="CHEBI:57822"/>
        <dbReference type="ChEBI" id="CHEBI:61386"/>
        <dbReference type="ChEBI" id="CHEBI:83905"/>
        <dbReference type="ChEBI" id="CHEBI:456216"/>
        <dbReference type="EC" id="6.3.2.10"/>
    </reaction>
</comment>
<dbReference type="InterPro" id="IPR004101">
    <property type="entry name" value="Mur_ligase_C"/>
</dbReference>
<evidence type="ECO:0000256" key="6">
    <source>
        <dbReference type="RuleBase" id="RU004136"/>
    </source>
</evidence>
<dbReference type="GO" id="GO:0071555">
    <property type="term" value="P:cell wall organization"/>
    <property type="evidence" value="ECO:0007669"/>
    <property type="project" value="UniProtKB-KW"/>
</dbReference>
<keyword evidence="5 6" id="KW-0131">Cell cycle</keyword>
<dbReference type="NCBIfam" id="TIGR01143">
    <property type="entry name" value="murF"/>
    <property type="match status" value="1"/>
</dbReference>
<keyword evidence="3" id="KW-0547">Nucleotide-binding</keyword>
<comment type="function">
    <text evidence="6">Involved in cell wall formation. Catalyzes the final step in the synthesis of UDP-N-acetylmuramoyl-pentapeptide, the precursor of murein.</text>
</comment>
<evidence type="ECO:0000256" key="3">
    <source>
        <dbReference type="ARBA" id="ARBA00022741"/>
    </source>
</evidence>
<reference evidence="10" key="1">
    <citation type="submission" date="2016-10" db="EMBL/GenBank/DDBJ databases">
        <authorList>
            <person name="Varghese N."/>
            <person name="Submissions S."/>
        </authorList>
    </citation>
    <scope>NUCLEOTIDE SEQUENCE [LARGE SCALE GENOMIC DNA]</scope>
    <source>
        <strain evidence="10">DSM 45789</strain>
    </source>
</reference>
<accession>A0A1I6QL34</accession>
<keyword evidence="6" id="KW-0133">Cell shape</keyword>
<dbReference type="GO" id="GO:0009252">
    <property type="term" value="P:peptidoglycan biosynthetic process"/>
    <property type="evidence" value="ECO:0007669"/>
    <property type="project" value="UniProtKB-UniPathway"/>
</dbReference>
<dbReference type="InterPro" id="IPR036565">
    <property type="entry name" value="Mur-like_cat_sf"/>
</dbReference>
<evidence type="ECO:0000256" key="4">
    <source>
        <dbReference type="ARBA" id="ARBA00022840"/>
    </source>
</evidence>
<evidence type="ECO:0000259" key="7">
    <source>
        <dbReference type="Pfam" id="PF02875"/>
    </source>
</evidence>
<proteinExistence type="predicted"/>
<dbReference type="GO" id="GO:0008360">
    <property type="term" value="P:regulation of cell shape"/>
    <property type="evidence" value="ECO:0007669"/>
    <property type="project" value="UniProtKB-KW"/>
</dbReference>
<dbReference type="GO" id="GO:0047480">
    <property type="term" value="F:UDP-N-acetylmuramoyl-tripeptide-D-alanyl-D-alanine ligase activity"/>
    <property type="evidence" value="ECO:0007669"/>
    <property type="project" value="UniProtKB-EC"/>
</dbReference>
<keyword evidence="1 9" id="KW-0436">Ligase</keyword>
<evidence type="ECO:0000256" key="5">
    <source>
        <dbReference type="ARBA" id="ARBA00023306"/>
    </source>
</evidence>
<dbReference type="PANTHER" id="PTHR43024:SF1">
    <property type="entry name" value="UDP-N-ACETYLMURAMOYL-TRIPEPTIDE--D-ALANYL-D-ALANINE LIGASE"/>
    <property type="match status" value="1"/>
</dbReference>
<gene>
    <name evidence="9" type="ORF">SAMN05444972_103221</name>
</gene>
<organism evidence="9 10">
    <name type="scientific">Marininema halotolerans</name>
    <dbReference type="NCBI Taxonomy" id="1155944"/>
    <lineage>
        <taxon>Bacteria</taxon>
        <taxon>Bacillati</taxon>
        <taxon>Bacillota</taxon>
        <taxon>Bacilli</taxon>
        <taxon>Bacillales</taxon>
        <taxon>Thermoactinomycetaceae</taxon>
        <taxon>Marininema</taxon>
    </lineage>
</organism>
<dbReference type="Pfam" id="PF02875">
    <property type="entry name" value="Mur_ligase_C"/>
    <property type="match status" value="1"/>
</dbReference>
<sequence>MFPMRLGQFASLAGGSVVRGNPQSIVNKVVFSLQERLNPQSIKLIHPAKSMERQLSYLRQQRSGVVVTVPSLKNHIPKHLMLITVASLKRSLWKVCAWQRNHSKATFIGITGSSGKTTTKEMATAILMRRYRTLKSQENMNIASLMHYHHLRLDSRYQVAVLEMGMKTLGDIRQQCVVARPTIGVVTCVKEAHVGHLGNSLQNVVRAKQELVDGVKPGGILIINADDPGVRKLRVNPKKHRVLTFGTRPGATYQATHIRYTKQGMEFNLGKTQYHIPIWGEHNVYNALAAIAIAKQLKVPDPIIKDALRKFPVPKMRLQRVPGKNRRLLINDAYNANPSAMIAGLDVLRKVSGPSFSVAVLGSMNELGSHSTKGHLQVGQRVAATRPRLLVTVGNEGKKIAQGAISAGFPRNKVHTFPNQPNVVASFLNRHVPPGAVLYFKASRSLKLEHIVNRLK</sequence>
<dbReference type="UniPathway" id="UPA00219"/>
<comment type="subcellular location">
    <subcellularLocation>
        <location evidence="6">Cytoplasm</location>
    </subcellularLocation>
</comment>
<dbReference type="InterPro" id="IPR005863">
    <property type="entry name" value="UDP-N-AcMur_synth"/>
</dbReference>
<protein>
    <recommendedName>
        <fullName evidence="6">UDP-N-acetylmuramoyl-tripeptide--D-alanyl-D-alanine ligase</fullName>
        <ecNumber evidence="6">6.3.2.10</ecNumber>
    </recommendedName>
</protein>
<keyword evidence="6" id="KW-0961">Cell wall biogenesis/degradation</keyword>
<dbReference type="InterPro" id="IPR036615">
    <property type="entry name" value="Mur_ligase_C_dom_sf"/>
</dbReference>
<dbReference type="EMBL" id="FPAA01000003">
    <property type="protein sequence ID" value="SFS53169.1"/>
    <property type="molecule type" value="Genomic_DNA"/>
</dbReference>
<dbReference type="AlphaFoldDB" id="A0A1I6QL34"/>
<evidence type="ECO:0000256" key="1">
    <source>
        <dbReference type="ARBA" id="ARBA00022598"/>
    </source>
</evidence>
<feature type="domain" description="Mur ligase C-terminal" evidence="7">
    <location>
        <begin position="316"/>
        <end position="444"/>
    </location>
</feature>
<dbReference type="GO" id="GO:0008766">
    <property type="term" value="F:UDP-N-acetylmuramoylalanyl-D-glutamyl-2,6-diaminopimelate-D-alanyl-D-alanine ligase activity"/>
    <property type="evidence" value="ECO:0007669"/>
    <property type="project" value="RHEA"/>
</dbReference>
<dbReference type="InterPro" id="IPR051046">
    <property type="entry name" value="MurCDEF_CellWall_CoF430Synth"/>
</dbReference>
<dbReference type="PANTHER" id="PTHR43024">
    <property type="entry name" value="UDP-N-ACETYLMURAMOYL-TRIPEPTIDE--D-ALANYL-D-ALANINE LIGASE"/>
    <property type="match status" value="1"/>
</dbReference>
<dbReference type="OrthoDB" id="9801978at2"/>